<dbReference type="InterPro" id="IPR032109">
    <property type="entry name" value="Big_3_5"/>
</dbReference>
<comment type="caution">
    <text evidence="4">The sequence shown here is derived from an EMBL/GenBank/DDBJ whole genome shotgun (WGS) entry which is preliminary data.</text>
</comment>
<name>A0A853C126_9ACTN</name>
<evidence type="ECO:0008006" key="6">
    <source>
        <dbReference type="Google" id="ProtNLM"/>
    </source>
</evidence>
<sequence>MTLRHSARARLRTVAAGTVLGLAAASASIVGTAPSASAATLSFDCTLPLLGVQTFSVDISHSAPSQLPTGSTTTPDVTAVLNIPAGIADAMRTFLSVEEVAGTIQSAVSVDGVTQAVPLTIPRTDGGDAGEPAVLTATGALAPITGGDPGDVIEVVAGNQDVAMTLYNAAGEGTPFAVPCTPTAGQDLAMGTISVVKAGSSTKVAASYSAKRDKVTGTATVKASNGIATTGQVKFILKKGTKTLKTVTRALRNGKATASFLRVKKAGAYTLVAQYAGSDRVKASSGKDGFRVR</sequence>
<organism evidence="4 5">
    <name type="scientific">Nocardioides thalensis</name>
    <dbReference type="NCBI Taxonomy" id="1914755"/>
    <lineage>
        <taxon>Bacteria</taxon>
        <taxon>Bacillati</taxon>
        <taxon>Actinomycetota</taxon>
        <taxon>Actinomycetes</taxon>
        <taxon>Propionibacteriales</taxon>
        <taxon>Nocardioidaceae</taxon>
        <taxon>Nocardioides</taxon>
    </lineage>
</organism>
<dbReference type="Proteomes" id="UP000530424">
    <property type="component" value="Unassembled WGS sequence"/>
</dbReference>
<dbReference type="InterPro" id="IPR013783">
    <property type="entry name" value="Ig-like_fold"/>
</dbReference>
<feature type="domain" description="DUF6801" evidence="3">
    <location>
        <begin position="42"/>
        <end position="191"/>
    </location>
</feature>
<gene>
    <name evidence="4" type="ORF">HNR19_001016</name>
</gene>
<evidence type="ECO:0000259" key="2">
    <source>
        <dbReference type="Pfam" id="PF16640"/>
    </source>
</evidence>
<evidence type="ECO:0000256" key="1">
    <source>
        <dbReference type="SAM" id="SignalP"/>
    </source>
</evidence>
<dbReference type="RefSeq" id="WP_179666929.1">
    <property type="nucleotide sequence ID" value="NZ_JACCFP010000001.1"/>
</dbReference>
<keyword evidence="5" id="KW-1185">Reference proteome</keyword>
<feature type="domain" description="Bacterial Ig-like" evidence="2">
    <location>
        <begin position="212"/>
        <end position="286"/>
    </location>
</feature>
<dbReference type="Gene3D" id="2.60.40.10">
    <property type="entry name" value="Immunoglobulins"/>
    <property type="match status" value="1"/>
</dbReference>
<evidence type="ECO:0000259" key="3">
    <source>
        <dbReference type="Pfam" id="PF20611"/>
    </source>
</evidence>
<evidence type="ECO:0000313" key="4">
    <source>
        <dbReference type="EMBL" id="NYJ00318.1"/>
    </source>
</evidence>
<dbReference type="GO" id="GO:0005975">
    <property type="term" value="P:carbohydrate metabolic process"/>
    <property type="evidence" value="ECO:0007669"/>
    <property type="project" value="UniProtKB-ARBA"/>
</dbReference>
<dbReference type="Pfam" id="PF20611">
    <property type="entry name" value="DUF6801"/>
    <property type="match status" value="1"/>
</dbReference>
<dbReference type="EMBL" id="JACCFP010000001">
    <property type="protein sequence ID" value="NYJ00318.1"/>
    <property type="molecule type" value="Genomic_DNA"/>
</dbReference>
<feature type="chain" id="PRO_5032336440" description="Ig-like domain (Group 3)" evidence="1">
    <location>
        <begin position="39"/>
        <end position="293"/>
    </location>
</feature>
<dbReference type="InterPro" id="IPR046542">
    <property type="entry name" value="DUF6801"/>
</dbReference>
<evidence type="ECO:0000313" key="5">
    <source>
        <dbReference type="Proteomes" id="UP000530424"/>
    </source>
</evidence>
<dbReference type="AlphaFoldDB" id="A0A853C126"/>
<feature type="signal peptide" evidence="1">
    <location>
        <begin position="1"/>
        <end position="38"/>
    </location>
</feature>
<dbReference type="Pfam" id="PF16640">
    <property type="entry name" value="Big_3_5"/>
    <property type="match status" value="1"/>
</dbReference>
<reference evidence="4 5" key="1">
    <citation type="submission" date="2020-07" db="EMBL/GenBank/DDBJ databases">
        <title>Sequencing the genomes of 1000 actinobacteria strains.</title>
        <authorList>
            <person name="Klenk H.-P."/>
        </authorList>
    </citation>
    <scope>NUCLEOTIDE SEQUENCE [LARGE SCALE GENOMIC DNA]</scope>
    <source>
        <strain evidence="4 5">DSM 103833</strain>
    </source>
</reference>
<proteinExistence type="predicted"/>
<accession>A0A853C126</accession>
<keyword evidence="1" id="KW-0732">Signal</keyword>
<protein>
    <recommendedName>
        <fullName evidence="6">Ig-like domain (Group 3)</fullName>
    </recommendedName>
</protein>